<evidence type="ECO:0000256" key="3">
    <source>
        <dbReference type="ARBA" id="ARBA00022722"/>
    </source>
</evidence>
<keyword evidence="4" id="KW-0378">Hydrolase</keyword>
<sequence>MENLEQFSYDQAMKRIEEIVAMLEQDDRGIDELAALVKEASTLVKTCKRKLKTTEEDIARAFEEE</sequence>
<accession>R7ZYS3</accession>
<dbReference type="SUPFAM" id="SSF116842">
    <property type="entry name" value="XseB-like"/>
    <property type="match status" value="1"/>
</dbReference>
<dbReference type="Proteomes" id="UP000013909">
    <property type="component" value="Unassembled WGS sequence"/>
</dbReference>
<evidence type="ECO:0000256" key="5">
    <source>
        <dbReference type="ARBA" id="ARBA00022839"/>
    </source>
</evidence>
<dbReference type="AlphaFoldDB" id="R7ZYS3"/>
<dbReference type="Pfam" id="PF02609">
    <property type="entry name" value="Exonuc_VII_S"/>
    <property type="match status" value="1"/>
</dbReference>
<evidence type="ECO:0000313" key="7">
    <source>
        <dbReference type="EMBL" id="EON79193.1"/>
    </source>
</evidence>
<evidence type="ECO:0000256" key="1">
    <source>
        <dbReference type="ARBA" id="ARBA00009998"/>
    </source>
</evidence>
<dbReference type="EC" id="3.1.11.6" evidence="6"/>
<comment type="similarity">
    <text evidence="1">Belongs to the XseB family.</text>
</comment>
<proteinExistence type="inferred from homology"/>
<dbReference type="STRING" id="1232681.ADIS_0302"/>
<dbReference type="GO" id="GO:0009318">
    <property type="term" value="C:exodeoxyribonuclease VII complex"/>
    <property type="evidence" value="ECO:0007669"/>
    <property type="project" value="UniProtKB-UniRule"/>
</dbReference>
<keyword evidence="3" id="KW-0540">Nuclease</keyword>
<gene>
    <name evidence="7" type="ORF">ADIS_0302</name>
</gene>
<keyword evidence="2" id="KW-0963">Cytoplasm</keyword>
<dbReference type="GO" id="GO:0006308">
    <property type="term" value="P:DNA catabolic process"/>
    <property type="evidence" value="ECO:0007669"/>
    <property type="project" value="UniProtKB-UniRule"/>
</dbReference>
<dbReference type="InterPro" id="IPR037004">
    <property type="entry name" value="Exonuc_VII_ssu_sf"/>
</dbReference>
<evidence type="ECO:0000256" key="4">
    <source>
        <dbReference type="ARBA" id="ARBA00022801"/>
    </source>
</evidence>
<dbReference type="InterPro" id="IPR003761">
    <property type="entry name" value="Exonuc_VII_S"/>
</dbReference>
<protein>
    <recommendedName>
        <fullName evidence="6">Exodeoxyribonuclease VII small subunit</fullName>
        <ecNumber evidence="6">3.1.11.6</ecNumber>
    </recommendedName>
</protein>
<comment type="caution">
    <text evidence="7">The sequence shown here is derived from an EMBL/GenBank/DDBJ whole genome shotgun (WGS) entry which is preliminary data.</text>
</comment>
<organism evidence="7 8">
    <name type="scientific">Lunatimonas lonarensis</name>
    <dbReference type="NCBI Taxonomy" id="1232681"/>
    <lineage>
        <taxon>Bacteria</taxon>
        <taxon>Pseudomonadati</taxon>
        <taxon>Bacteroidota</taxon>
        <taxon>Cytophagia</taxon>
        <taxon>Cytophagales</taxon>
        <taxon>Cyclobacteriaceae</taxon>
    </lineage>
</organism>
<dbReference type="GO" id="GO:0008855">
    <property type="term" value="F:exodeoxyribonuclease VII activity"/>
    <property type="evidence" value="ECO:0007669"/>
    <property type="project" value="UniProtKB-UniRule"/>
</dbReference>
<evidence type="ECO:0000256" key="2">
    <source>
        <dbReference type="ARBA" id="ARBA00022490"/>
    </source>
</evidence>
<name>R7ZYS3_9BACT</name>
<dbReference type="EMBL" id="AQHR01000011">
    <property type="protein sequence ID" value="EON79193.1"/>
    <property type="molecule type" value="Genomic_DNA"/>
</dbReference>
<dbReference type="Gene3D" id="1.10.287.1040">
    <property type="entry name" value="Exonuclease VII, small subunit"/>
    <property type="match status" value="1"/>
</dbReference>
<dbReference type="NCBIfam" id="TIGR01280">
    <property type="entry name" value="xseB"/>
    <property type="match status" value="1"/>
</dbReference>
<keyword evidence="8" id="KW-1185">Reference proteome</keyword>
<evidence type="ECO:0000313" key="8">
    <source>
        <dbReference type="Proteomes" id="UP000013909"/>
    </source>
</evidence>
<keyword evidence="5" id="KW-0269">Exonuclease</keyword>
<reference evidence="7 8" key="1">
    <citation type="submission" date="2013-02" db="EMBL/GenBank/DDBJ databases">
        <title>A novel strain isolated from Lonar lake, Maharashtra, India.</title>
        <authorList>
            <person name="Singh A."/>
        </authorList>
    </citation>
    <scope>NUCLEOTIDE SEQUENCE [LARGE SCALE GENOMIC DNA]</scope>
    <source>
        <strain evidence="7 8">AK24</strain>
    </source>
</reference>
<dbReference type="RefSeq" id="WP_010852454.1">
    <property type="nucleotide sequence ID" value="NZ_AQHR01000011.1"/>
</dbReference>
<dbReference type="OrthoDB" id="9813898at2"/>
<evidence type="ECO:0000256" key="6">
    <source>
        <dbReference type="NCBIfam" id="TIGR01280"/>
    </source>
</evidence>